<gene>
    <name evidence="2" type="ORF">Rt10032_c21g6538</name>
</gene>
<evidence type="ECO:0000256" key="1">
    <source>
        <dbReference type="SAM" id="MobiDB-lite"/>
    </source>
</evidence>
<dbReference type="EMBL" id="BJWK01000021">
    <property type="protein sequence ID" value="GEM12521.1"/>
    <property type="molecule type" value="Genomic_DNA"/>
</dbReference>
<evidence type="ECO:0000313" key="2">
    <source>
        <dbReference type="EMBL" id="GEM12521.1"/>
    </source>
</evidence>
<reference evidence="2 3" key="1">
    <citation type="submission" date="2019-07" db="EMBL/GenBank/DDBJ databases">
        <title>Rhodotorula toruloides NBRC10032 genome sequencing.</title>
        <authorList>
            <person name="Shida Y."/>
            <person name="Takaku H."/>
            <person name="Ogasawara W."/>
            <person name="Mori K."/>
        </authorList>
    </citation>
    <scope>NUCLEOTIDE SEQUENCE [LARGE SCALE GENOMIC DNA]</scope>
    <source>
        <strain evidence="2 3">NBRC10032</strain>
    </source>
</reference>
<sequence>MTGAASPTSTQPLLDSGHPQQACTSTAAAVVLDSSARATDRDSFGPWEYAAMRDAADVGEREDTEGMERLADEMGMLLTPETEKSGCDWTAAGEDLVGECCCLSGNTEATAVRLVPGFDEEDGAKVGRMVAQLHFDVLRRAKVIPDSANPSSFANTLQLSTDLSALLSQRRLTLLPHHDQLSVRLAFEYTYQLSHQTLNTITPHSRDRARS</sequence>
<proteinExistence type="predicted"/>
<organism evidence="2 3">
    <name type="scientific">Rhodotorula toruloides</name>
    <name type="common">Yeast</name>
    <name type="synonym">Rhodosporidium toruloides</name>
    <dbReference type="NCBI Taxonomy" id="5286"/>
    <lineage>
        <taxon>Eukaryota</taxon>
        <taxon>Fungi</taxon>
        <taxon>Dikarya</taxon>
        <taxon>Basidiomycota</taxon>
        <taxon>Pucciniomycotina</taxon>
        <taxon>Microbotryomycetes</taxon>
        <taxon>Sporidiobolales</taxon>
        <taxon>Sporidiobolaceae</taxon>
        <taxon>Rhodotorula</taxon>
    </lineage>
</organism>
<dbReference type="OrthoDB" id="2525514at2759"/>
<dbReference type="Proteomes" id="UP000321518">
    <property type="component" value="Unassembled WGS sequence"/>
</dbReference>
<feature type="region of interest" description="Disordered" evidence="1">
    <location>
        <begin position="1"/>
        <end position="20"/>
    </location>
</feature>
<name>A0A511KQ88_RHOTO</name>
<comment type="caution">
    <text evidence="2">The sequence shown here is derived from an EMBL/GenBank/DDBJ whole genome shotgun (WGS) entry which is preliminary data.</text>
</comment>
<dbReference type="AlphaFoldDB" id="A0A511KQ88"/>
<evidence type="ECO:0000313" key="3">
    <source>
        <dbReference type="Proteomes" id="UP000321518"/>
    </source>
</evidence>
<accession>A0A511KQ88</accession>
<protein>
    <submittedName>
        <fullName evidence="2">Serine/arginine repetitive matrix protein 1</fullName>
    </submittedName>
</protein>